<evidence type="ECO:0000313" key="1">
    <source>
        <dbReference type="EMBL" id="MCP1384590.1"/>
    </source>
</evidence>
<dbReference type="Gene3D" id="3.40.1350.10">
    <property type="match status" value="1"/>
</dbReference>
<protein>
    <recommendedName>
        <fullName evidence="3">DUF91 domain-containing protein</fullName>
    </recommendedName>
</protein>
<dbReference type="EMBL" id="JAMZEL010000008">
    <property type="protein sequence ID" value="MCP1384590.1"/>
    <property type="molecule type" value="Genomic_DNA"/>
</dbReference>
<sequence>MYPYQESTLLVIDQANPTQFKIISSDSFIRLNIWERNHIQEWIRKAPQILGEELLVLAIEFDRFLQSADRLDILALDKKGNLVVVELKRDGFAAYADLQAIRYAAMVSSMTIENLLPYMVDYKRKQCQEQDYSTDKALEELKEFVEKDEFTELSNRPRIILCSENFSTELTTTVLWLNQCGLDISCVRIRPHRVDEKIVVVPTVIIPVPEAKHYQTEIQKKEEAKQDINSRAKRPTTIKVLWDTGKIKAGDRLVVAGYLPDYVKAKFDGESPYFQAEITGKQGKVNAIRWLHDGNEYSISNLTHIILTELHPKKQSPTATAGGSYWKLVGTNQTLYDWADEVWNEQNQEQSK</sequence>
<dbReference type="InterPro" id="IPR011856">
    <property type="entry name" value="tRNA_endonuc-like_dom_sf"/>
</dbReference>
<dbReference type="RefSeq" id="WP_253530262.1">
    <property type="nucleotide sequence ID" value="NZ_JAMZEL010000008.1"/>
</dbReference>
<keyword evidence="2" id="KW-1185">Reference proteome</keyword>
<evidence type="ECO:0000313" key="2">
    <source>
        <dbReference type="Proteomes" id="UP001204772"/>
    </source>
</evidence>
<proteinExistence type="predicted"/>
<accession>A0ABT1FSW6</accession>
<name>A0ABT1FSW6_9BACT</name>
<organism evidence="1 2">
    <name type="scientific">Runella salmonicolor</name>
    <dbReference type="NCBI Taxonomy" id="2950278"/>
    <lineage>
        <taxon>Bacteria</taxon>
        <taxon>Pseudomonadati</taxon>
        <taxon>Bacteroidota</taxon>
        <taxon>Cytophagia</taxon>
        <taxon>Cytophagales</taxon>
        <taxon>Spirosomataceae</taxon>
        <taxon>Runella</taxon>
    </lineage>
</organism>
<reference evidence="1 2" key="1">
    <citation type="submission" date="2022-06" db="EMBL/GenBank/DDBJ databases">
        <title>Runella sp. S5 genome sequencing.</title>
        <authorList>
            <person name="Park S."/>
        </authorList>
    </citation>
    <scope>NUCLEOTIDE SEQUENCE [LARGE SCALE GENOMIC DNA]</scope>
    <source>
        <strain evidence="1 2">S5</strain>
    </source>
</reference>
<dbReference type="Proteomes" id="UP001204772">
    <property type="component" value="Unassembled WGS sequence"/>
</dbReference>
<gene>
    <name evidence="1" type="ORF">NCI00_19285</name>
</gene>
<comment type="caution">
    <text evidence="1">The sequence shown here is derived from an EMBL/GenBank/DDBJ whole genome shotgun (WGS) entry which is preliminary data.</text>
</comment>
<evidence type="ECO:0008006" key="3">
    <source>
        <dbReference type="Google" id="ProtNLM"/>
    </source>
</evidence>